<protein>
    <recommendedName>
        <fullName evidence="3">DUF1127 domain-containing protein</fullName>
    </recommendedName>
</protein>
<name>A0A9Q4FTL8_9HYPH</name>
<gene>
    <name evidence="1" type="ORF">NF348_12495</name>
</gene>
<accession>A0A9Q4FTL8</accession>
<organism evidence="1 2">
    <name type="scientific">Devosia ureilytica</name>
    <dbReference type="NCBI Taxonomy" id="2952754"/>
    <lineage>
        <taxon>Bacteria</taxon>
        <taxon>Pseudomonadati</taxon>
        <taxon>Pseudomonadota</taxon>
        <taxon>Alphaproteobacteria</taxon>
        <taxon>Hyphomicrobiales</taxon>
        <taxon>Devosiaceae</taxon>
        <taxon>Devosia</taxon>
    </lineage>
</organism>
<dbReference type="Proteomes" id="UP001060275">
    <property type="component" value="Unassembled WGS sequence"/>
</dbReference>
<evidence type="ECO:0000313" key="2">
    <source>
        <dbReference type="Proteomes" id="UP001060275"/>
    </source>
</evidence>
<keyword evidence="2" id="KW-1185">Reference proteome</keyword>
<evidence type="ECO:0000313" key="1">
    <source>
        <dbReference type="EMBL" id="MCP8887935.1"/>
    </source>
</evidence>
<proteinExistence type="predicted"/>
<dbReference type="EMBL" id="JAMWDU010000004">
    <property type="protein sequence ID" value="MCP8887935.1"/>
    <property type="molecule type" value="Genomic_DNA"/>
</dbReference>
<dbReference type="AlphaFoldDB" id="A0A9Q4FTL8"/>
<evidence type="ECO:0008006" key="3">
    <source>
        <dbReference type="Google" id="ProtNLM"/>
    </source>
</evidence>
<comment type="caution">
    <text evidence="1">The sequence shown here is derived from an EMBL/GenBank/DDBJ whole genome shotgun (WGS) entry which is preliminary data.</text>
</comment>
<sequence>MLTIPGFLAFLMPVPTLRETFSLDLRQRRQRRAVRALRLAPHLLKDVGLDDYESPADDPRWVRQFDLDR</sequence>
<reference evidence="1" key="1">
    <citation type="submission" date="2022-06" db="EMBL/GenBank/DDBJ databases">
        <title>Devosia sp. XJ19-45 genome assembly.</title>
        <authorList>
            <person name="Li B."/>
            <person name="Cai M."/>
            <person name="Nie G."/>
            <person name="Li W."/>
        </authorList>
    </citation>
    <scope>NUCLEOTIDE SEQUENCE</scope>
    <source>
        <strain evidence="1">XJ19-45</strain>
    </source>
</reference>
<dbReference type="RefSeq" id="WP_254675020.1">
    <property type="nucleotide sequence ID" value="NZ_JAMWDU010000004.1"/>
</dbReference>